<keyword evidence="1" id="KW-0732">Signal</keyword>
<evidence type="ECO:0000313" key="2">
    <source>
        <dbReference type="EMBL" id="EXY73316.1"/>
    </source>
</evidence>
<feature type="signal peptide" evidence="1">
    <location>
        <begin position="1"/>
        <end position="26"/>
    </location>
</feature>
<reference evidence="2 3" key="1">
    <citation type="submission" date="2014-02" db="EMBL/GenBank/DDBJ databases">
        <authorList>
            <person name="Sears C."/>
            <person name="Carroll K."/>
            <person name="Sack B.R."/>
            <person name="Qadri F."/>
            <person name="Myers L.L."/>
            <person name="Chung G.-T."/>
            <person name="Escheverria P."/>
            <person name="Fraser C.M."/>
            <person name="Sadzewicz L."/>
            <person name="Shefchek K.A."/>
            <person name="Tallon L."/>
            <person name="Das S.P."/>
            <person name="Daugherty S."/>
            <person name="Mongodin E.F."/>
        </authorList>
    </citation>
    <scope>NUCLEOTIDE SEQUENCE [LARGE SCALE GENOMIC DNA]</scope>
    <source>
        <strain evidence="3">3988T(B)14</strain>
    </source>
</reference>
<evidence type="ECO:0000256" key="1">
    <source>
        <dbReference type="SAM" id="SignalP"/>
    </source>
</evidence>
<dbReference type="InterPro" id="IPR021958">
    <property type="entry name" value="DUF3575"/>
</dbReference>
<dbReference type="RefSeq" id="WP_022347917.1">
    <property type="nucleotide sequence ID" value="NZ_JGCY01000368.1"/>
</dbReference>
<sequence>MRRIIRYCLLFFFLLFAGSLTSNLQAQFYSIQTNTLKLATTTFNAEGSMLLSTHWTLNLGFSYNPWNFSDTRKIKHFLIEPGARYWFWQTYAGSFISMYAMGARYNVAWDGLLGGDYRYQGWGYGAGMTYGRSWLLSKRWNMEVEAGLGLLVAPYTKYRCEHCGDKVKSGTYFLPTPKLAFNLVYLF</sequence>
<dbReference type="EMBL" id="JGCY01000368">
    <property type="protein sequence ID" value="EXY73316.1"/>
    <property type="molecule type" value="Genomic_DNA"/>
</dbReference>
<name>A0A015TRP5_BACFG</name>
<evidence type="ECO:0008006" key="4">
    <source>
        <dbReference type="Google" id="ProtNLM"/>
    </source>
</evidence>
<dbReference type="AlphaFoldDB" id="A0A015TRP5"/>
<protein>
    <recommendedName>
        <fullName evidence="4">DUF3575 domain-containing protein</fullName>
    </recommendedName>
</protein>
<dbReference type="Proteomes" id="UP000020529">
    <property type="component" value="Unassembled WGS sequence"/>
</dbReference>
<organism evidence="2 3">
    <name type="scientific">Bacteroides fragilis str. 3988T(B)14</name>
    <dbReference type="NCBI Taxonomy" id="1339315"/>
    <lineage>
        <taxon>Bacteria</taxon>
        <taxon>Pseudomonadati</taxon>
        <taxon>Bacteroidota</taxon>
        <taxon>Bacteroidia</taxon>
        <taxon>Bacteroidales</taxon>
        <taxon>Bacteroidaceae</taxon>
        <taxon>Bacteroides</taxon>
    </lineage>
</organism>
<proteinExistence type="predicted"/>
<dbReference type="Pfam" id="PF12099">
    <property type="entry name" value="DUF3575"/>
    <property type="match status" value="1"/>
</dbReference>
<comment type="caution">
    <text evidence="2">The sequence shown here is derived from an EMBL/GenBank/DDBJ whole genome shotgun (WGS) entry which is preliminary data.</text>
</comment>
<gene>
    <name evidence="2" type="ORF">M124_2915</name>
</gene>
<accession>A0A015TRP5</accession>
<evidence type="ECO:0000313" key="3">
    <source>
        <dbReference type="Proteomes" id="UP000020529"/>
    </source>
</evidence>
<feature type="chain" id="PRO_5001479302" description="DUF3575 domain-containing protein" evidence="1">
    <location>
        <begin position="27"/>
        <end position="187"/>
    </location>
</feature>
<dbReference type="PATRIC" id="fig|1339315.3.peg.3592"/>